<protein>
    <recommendedName>
        <fullName evidence="4">DUF4402 domain-containing protein</fullName>
    </recommendedName>
</protein>
<evidence type="ECO:0008006" key="4">
    <source>
        <dbReference type="Google" id="ProtNLM"/>
    </source>
</evidence>
<reference evidence="2 3" key="1">
    <citation type="submission" date="2019-03" db="EMBL/GenBank/DDBJ databases">
        <title>Genomic Encyclopedia of Type Strains, Phase IV (KMG-IV): sequencing the most valuable type-strain genomes for metagenomic binning, comparative biology and taxonomic classification.</title>
        <authorList>
            <person name="Goeker M."/>
        </authorList>
    </citation>
    <scope>NUCLEOTIDE SEQUENCE [LARGE SCALE GENOMIC DNA]</scope>
    <source>
        <strain evidence="2 3">DSM 25287</strain>
    </source>
</reference>
<evidence type="ECO:0000313" key="2">
    <source>
        <dbReference type="EMBL" id="TCO82113.1"/>
    </source>
</evidence>
<dbReference type="Proteomes" id="UP000295765">
    <property type="component" value="Unassembled WGS sequence"/>
</dbReference>
<comment type="caution">
    <text evidence="2">The sequence shown here is derived from an EMBL/GenBank/DDBJ whole genome shotgun (WGS) entry which is preliminary data.</text>
</comment>
<sequence length="138" mass="13634">MLRPATLTLLVTLLGTAPVLAESVTPSNGSNAISQGSAMIVGGSATLLVDGADLVVTAASAIGERIDLVLRGSVHGVETTLRLSTAAAGAASIGVGAVLTVSTDVTGAALLAGGRMVAYVPNAVGRSLIYHARLDTVR</sequence>
<dbReference type="EMBL" id="SLWY01000006">
    <property type="protein sequence ID" value="TCO82113.1"/>
    <property type="molecule type" value="Genomic_DNA"/>
</dbReference>
<name>A0A4R2L9S1_9GAMM</name>
<dbReference type="RefSeq" id="WP_132540499.1">
    <property type="nucleotide sequence ID" value="NZ_SLWY01000006.1"/>
</dbReference>
<dbReference type="AlphaFoldDB" id="A0A4R2L9S1"/>
<evidence type="ECO:0000313" key="3">
    <source>
        <dbReference type="Proteomes" id="UP000295765"/>
    </source>
</evidence>
<feature type="chain" id="PRO_5020254128" description="DUF4402 domain-containing protein" evidence="1">
    <location>
        <begin position="22"/>
        <end position="138"/>
    </location>
</feature>
<keyword evidence="3" id="KW-1185">Reference proteome</keyword>
<feature type="signal peptide" evidence="1">
    <location>
        <begin position="1"/>
        <end position="21"/>
    </location>
</feature>
<organism evidence="2 3">
    <name type="scientific">Plasticicumulans lactativorans</name>
    <dbReference type="NCBI Taxonomy" id="1133106"/>
    <lineage>
        <taxon>Bacteria</taxon>
        <taxon>Pseudomonadati</taxon>
        <taxon>Pseudomonadota</taxon>
        <taxon>Gammaproteobacteria</taxon>
        <taxon>Candidatus Competibacteraceae</taxon>
        <taxon>Plasticicumulans</taxon>
    </lineage>
</organism>
<keyword evidence="1" id="KW-0732">Signal</keyword>
<accession>A0A4R2L9S1</accession>
<proteinExistence type="predicted"/>
<gene>
    <name evidence="2" type="ORF">EV699_106210</name>
</gene>
<evidence type="ECO:0000256" key="1">
    <source>
        <dbReference type="SAM" id="SignalP"/>
    </source>
</evidence>